<sequence>MTLFDTILDRSVIGGYSRAGFALRARTWHDDPSPDALAGRTVVVTGATSGIGAAIAARVAASGGRPILVGRDADRAEEVRASIVRRRPGASPAIELCDVSDLSAVRELARRLSDSVVDAIVHNAGVMPPERTESADGHELSLATHVLGPVLLTESLAPRLDASPDGRVVFMSSGGMYTSPLPVDDLEYRRGDYRGARAYARSKRVQVSLLPILAARWPGTMVAGMHPGWVDTPGITASLPVFRRAVRPLLRDADEGADTAAWLLATRPTPPSGRFWHDRVARPTHYLGGSDDGVSAVWRQVADACDIEPDGRDRRVKARRNP</sequence>
<keyword evidence="2" id="KW-1185">Reference proteome</keyword>
<dbReference type="InterPro" id="IPR036291">
    <property type="entry name" value="NAD(P)-bd_dom_sf"/>
</dbReference>
<dbReference type="InterPro" id="IPR002347">
    <property type="entry name" value="SDR_fam"/>
</dbReference>
<accession>A0A7I9V3V9</accession>
<dbReference type="Proteomes" id="UP000444960">
    <property type="component" value="Unassembled WGS sequence"/>
</dbReference>
<proteinExistence type="predicted"/>
<dbReference type="RefSeq" id="WP_161894054.1">
    <property type="nucleotide sequence ID" value="NZ_BJOV01000002.1"/>
</dbReference>
<dbReference type="PANTHER" id="PTHR44656">
    <property type="entry name" value="DEHYDROGENASE/REDUCTASE SDR FAMILY MEMBER 12"/>
    <property type="match status" value="1"/>
</dbReference>
<dbReference type="PANTHER" id="PTHR44656:SF7">
    <property type="entry name" value="DEHYDROGENASE_REDUCTASE SDR FAMILY MEMBER 12"/>
    <property type="match status" value="1"/>
</dbReference>
<reference evidence="2" key="1">
    <citation type="submission" date="2019-06" db="EMBL/GenBank/DDBJ databases">
        <title>Gordonia isolated from sludge of a wastewater treatment plant.</title>
        <authorList>
            <person name="Tamura T."/>
            <person name="Aoyama K."/>
            <person name="Kang Y."/>
            <person name="Saito S."/>
            <person name="Akiyama N."/>
            <person name="Yazawa K."/>
            <person name="Gonoi T."/>
            <person name="Mikami Y."/>
        </authorList>
    </citation>
    <scope>NUCLEOTIDE SEQUENCE [LARGE SCALE GENOMIC DNA]</scope>
    <source>
        <strain evidence="2">NBRC 107696</strain>
    </source>
</reference>
<dbReference type="SUPFAM" id="SSF51735">
    <property type="entry name" value="NAD(P)-binding Rossmann-fold domains"/>
    <property type="match status" value="1"/>
</dbReference>
<dbReference type="OrthoDB" id="3772961at2"/>
<dbReference type="Pfam" id="PF00106">
    <property type="entry name" value="adh_short"/>
    <property type="match status" value="1"/>
</dbReference>
<dbReference type="Gene3D" id="3.40.50.720">
    <property type="entry name" value="NAD(P)-binding Rossmann-like Domain"/>
    <property type="match status" value="1"/>
</dbReference>
<dbReference type="EMBL" id="BJOV01000002">
    <property type="protein sequence ID" value="GEE00115.1"/>
    <property type="molecule type" value="Genomic_DNA"/>
</dbReference>
<dbReference type="InterPro" id="IPR052992">
    <property type="entry name" value="SDR_member_12"/>
</dbReference>
<organism evidence="1 2">
    <name type="scientific">Gordonia spumicola</name>
    <dbReference type="NCBI Taxonomy" id="589161"/>
    <lineage>
        <taxon>Bacteria</taxon>
        <taxon>Bacillati</taxon>
        <taxon>Actinomycetota</taxon>
        <taxon>Actinomycetes</taxon>
        <taxon>Mycobacteriales</taxon>
        <taxon>Gordoniaceae</taxon>
        <taxon>Gordonia</taxon>
    </lineage>
</organism>
<evidence type="ECO:0000313" key="1">
    <source>
        <dbReference type="EMBL" id="GEE00115.1"/>
    </source>
</evidence>
<dbReference type="AlphaFoldDB" id="A0A7I9V3V9"/>
<gene>
    <name evidence="1" type="ORF">nbrc107696_05610</name>
</gene>
<protein>
    <submittedName>
        <fullName evidence="1">Oxidoreductase</fullName>
    </submittedName>
</protein>
<evidence type="ECO:0000313" key="2">
    <source>
        <dbReference type="Proteomes" id="UP000444960"/>
    </source>
</evidence>
<comment type="caution">
    <text evidence="1">The sequence shown here is derived from an EMBL/GenBank/DDBJ whole genome shotgun (WGS) entry which is preliminary data.</text>
</comment>
<dbReference type="PRINTS" id="PR00081">
    <property type="entry name" value="GDHRDH"/>
</dbReference>
<name>A0A7I9V3V9_9ACTN</name>